<name>A0ABV7HIT3_9GAMM</name>
<dbReference type="EC" id="3.1.3.-" evidence="4"/>
<organism evidence="4 5">
    <name type="scientific">Litoribrevibacter euphylliae</name>
    <dbReference type="NCBI Taxonomy" id="1834034"/>
    <lineage>
        <taxon>Bacteria</taxon>
        <taxon>Pseudomonadati</taxon>
        <taxon>Pseudomonadota</taxon>
        <taxon>Gammaproteobacteria</taxon>
        <taxon>Oceanospirillales</taxon>
        <taxon>Oceanospirillaceae</taxon>
        <taxon>Litoribrevibacter</taxon>
    </lineage>
</organism>
<gene>
    <name evidence="4" type="ORF">ACFOEK_16120</name>
</gene>
<dbReference type="NCBIfam" id="TIGR01509">
    <property type="entry name" value="HAD-SF-IA-v3"/>
    <property type="match status" value="1"/>
</dbReference>
<dbReference type="EMBL" id="JBHRSZ010000007">
    <property type="protein sequence ID" value="MFC3152563.1"/>
    <property type="molecule type" value="Genomic_DNA"/>
</dbReference>
<dbReference type="PRINTS" id="PR00413">
    <property type="entry name" value="HADHALOGNASE"/>
</dbReference>
<dbReference type="PANTHER" id="PTHR46470:SF4">
    <property type="entry name" value="5-AMINO-6-(5-PHOSPHO-D-RIBITYLAMINO)URACIL PHOSPHATASE YIGB"/>
    <property type="match status" value="1"/>
</dbReference>
<dbReference type="SUPFAM" id="SSF56784">
    <property type="entry name" value="HAD-like"/>
    <property type="match status" value="1"/>
</dbReference>
<protein>
    <submittedName>
        <fullName evidence="4">HAD family hydrolase</fullName>
        <ecNumber evidence="4">3.1.3.-</ecNumber>
    </submittedName>
</protein>
<evidence type="ECO:0000256" key="1">
    <source>
        <dbReference type="ARBA" id="ARBA00001946"/>
    </source>
</evidence>
<dbReference type="Pfam" id="PF00702">
    <property type="entry name" value="Hydrolase"/>
    <property type="match status" value="1"/>
</dbReference>
<keyword evidence="5" id="KW-1185">Reference proteome</keyword>
<evidence type="ECO:0000256" key="2">
    <source>
        <dbReference type="ARBA" id="ARBA00022801"/>
    </source>
</evidence>
<dbReference type="InterPro" id="IPR036412">
    <property type="entry name" value="HAD-like_sf"/>
</dbReference>
<dbReference type="NCBIfam" id="TIGR01549">
    <property type="entry name" value="HAD-SF-IA-v1"/>
    <property type="match status" value="1"/>
</dbReference>
<dbReference type="Gene3D" id="3.40.50.1000">
    <property type="entry name" value="HAD superfamily/HAD-like"/>
    <property type="match status" value="1"/>
</dbReference>
<evidence type="ECO:0000313" key="5">
    <source>
        <dbReference type="Proteomes" id="UP001595476"/>
    </source>
</evidence>
<evidence type="ECO:0000256" key="3">
    <source>
        <dbReference type="ARBA" id="ARBA00022842"/>
    </source>
</evidence>
<evidence type="ECO:0000313" key="4">
    <source>
        <dbReference type="EMBL" id="MFC3152563.1"/>
    </source>
</evidence>
<dbReference type="InterPro" id="IPR023214">
    <property type="entry name" value="HAD_sf"/>
</dbReference>
<comment type="caution">
    <text evidence="4">The sequence shown here is derived from an EMBL/GenBank/DDBJ whole genome shotgun (WGS) entry which is preliminary data.</text>
</comment>
<dbReference type="InterPro" id="IPR051400">
    <property type="entry name" value="HAD-like_hydrolase"/>
</dbReference>
<comment type="cofactor">
    <cofactor evidence="1">
        <name>Mg(2+)</name>
        <dbReference type="ChEBI" id="CHEBI:18420"/>
    </cofactor>
</comment>
<accession>A0ABV7HIT3</accession>
<dbReference type="SFLD" id="SFLDS00003">
    <property type="entry name" value="Haloacid_Dehalogenase"/>
    <property type="match status" value="1"/>
</dbReference>
<dbReference type="Gene3D" id="1.20.120.1600">
    <property type="match status" value="1"/>
</dbReference>
<dbReference type="Proteomes" id="UP001595476">
    <property type="component" value="Unassembled WGS sequence"/>
</dbReference>
<keyword evidence="3" id="KW-0460">Magnesium</keyword>
<dbReference type="SFLD" id="SFLDG01129">
    <property type="entry name" value="C1.5:_HAD__Beta-PGM__Phosphata"/>
    <property type="match status" value="1"/>
</dbReference>
<sequence length="235" mass="27068">MIQLITFDLDNTLWDSDPVILSAEQACWDFLSQYYPKINDHFTKLSLRKLKFELADEIPALAHRVSEIRRFCLQKALERAGYTQAQSEEGSQLAFTAFLTERQNIELYHDALEMLNDLAKSYRLAALTNGNADLSKLGLEMFEFGLNAENFDAAKPEPFIFEAALQRTGLQPQQVLHIGDHQEHDVYGAARLNIHTLWFNQHHEMWERDDCQPDLIASTLSDIPELINQYLKTIP</sequence>
<proteinExistence type="predicted"/>
<dbReference type="RefSeq" id="WP_386722493.1">
    <property type="nucleotide sequence ID" value="NZ_JBHRSZ010000007.1"/>
</dbReference>
<dbReference type="PANTHER" id="PTHR46470">
    <property type="entry name" value="N-ACYLNEURAMINATE-9-PHOSPHATASE"/>
    <property type="match status" value="1"/>
</dbReference>
<dbReference type="GO" id="GO:0016787">
    <property type="term" value="F:hydrolase activity"/>
    <property type="evidence" value="ECO:0007669"/>
    <property type="project" value="UniProtKB-KW"/>
</dbReference>
<dbReference type="InterPro" id="IPR006439">
    <property type="entry name" value="HAD-SF_hydro_IA"/>
</dbReference>
<reference evidence="5" key="1">
    <citation type="journal article" date="2019" name="Int. J. Syst. Evol. Microbiol.">
        <title>The Global Catalogue of Microorganisms (GCM) 10K type strain sequencing project: providing services to taxonomists for standard genome sequencing and annotation.</title>
        <authorList>
            <consortium name="The Broad Institute Genomics Platform"/>
            <consortium name="The Broad Institute Genome Sequencing Center for Infectious Disease"/>
            <person name="Wu L."/>
            <person name="Ma J."/>
        </authorList>
    </citation>
    <scope>NUCLEOTIDE SEQUENCE [LARGE SCALE GENOMIC DNA]</scope>
    <source>
        <strain evidence="5">KCTC 52438</strain>
    </source>
</reference>
<keyword evidence="2 4" id="KW-0378">Hydrolase</keyword>